<dbReference type="Proteomes" id="UP000092527">
    <property type="component" value="Unassembled WGS sequence"/>
</dbReference>
<dbReference type="CDD" id="cd11586">
    <property type="entry name" value="VbhA_like"/>
    <property type="match status" value="1"/>
</dbReference>
<dbReference type="STRING" id="505341.QV08_06295"/>
<comment type="caution">
    <text evidence="2">The sequence shown here is derived from an EMBL/GenBank/DDBJ whole genome shotgun (WGS) entry which is preliminary data.</text>
</comment>
<organism evidence="2 3">
    <name type="scientific">Gallibacterium salpingitidis</name>
    <dbReference type="NCBI Taxonomy" id="505341"/>
    <lineage>
        <taxon>Bacteria</taxon>
        <taxon>Pseudomonadati</taxon>
        <taxon>Pseudomonadota</taxon>
        <taxon>Gammaproteobacteria</taxon>
        <taxon>Pasteurellales</taxon>
        <taxon>Pasteurellaceae</taxon>
        <taxon>Gallibacterium</taxon>
    </lineage>
</organism>
<proteinExistence type="predicted"/>
<dbReference type="InterPro" id="IPR033788">
    <property type="entry name" value="VbhA-like"/>
</dbReference>
<evidence type="ECO:0000313" key="4">
    <source>
        <dbReference type="Proteomes" id="UP000092649"/>
    </source>
</evidence>
<keyword evidence="4" id="KW-1185">Reference proteome</keyword>
<name>A0A1A7QDE0_9PAST</name>
<gene>
    <name evidence="1" type="ORF">QS62_00830</name>
    <name evidence="2" type="ORF">QV09_02400</name>
</gene>
<reference evidence="3 4" key="1">
    <citation type="submission" date="2014-11" db="EMBL/GenBank/DDBJ databases">
        <title>Pan-genome of Gallibacterium spp.</title>
        <authorList>
            <person name="Kudirkiene E."/>
            <person name="Bojesen A.M."/>
        </authorList>
    </citation>
    <scope>NUCLEOTIDE SEQUENCE [LARGE SCALE GENOMIC DNA]</scope>
    <source>
        <strain evidence="2 3">18469/18</strain>
        <strain evidence="1 4">F150</strain>
    </source>
</reference>
<evidence type="ECO:0000313" key="2">
    <source>
        <dbReference type="EMBL" id="OBX11445.1"/>
    </source>
</evidence>
<sequence>MISKKEKNKRHEAVEYAKASGRLEGIILSEDLLVIMDKYANGLLSQEEFTKEYTTAVKAGL</sequence>
<protein>
    <recommendedName>
        <fullName evidence="5">Antitoxin VbhA domain-containing protein</fullName>
    </recommendedName>
</protein>
<dbReference type="EMBL" id="JTJL01000002">
    <property type="protein sequence ID" value="OBW96324.1"/>
    <property type="molecule type" value="Genomic_DNA"/>
</dbReference>
<dbReference type="Proteomes" id="UP000092649">
    <property type="component" value="Unassembled WGS sequence"/>
</dbReference>
<dbReference type="InterPro" id="IPR043038">
    <property type="entry name" value="VbhA_sf"/>
</dbReference>
<evidence type="ECO:0000313" key="1">
    <source>
        <dbReference type="EMBL" id="OBW96324.1"/>
    </source>
</evidence>
<dbReference type="EMBL" id="JTJU01000011">
    <property type="protein sequence ID" value="OBX11445.1"/>
    <property type="molecule type" value="Genomic_DNA"/>
</dbReference>
<dbReference type="Gene3D" id="1.10.8.1050">
    <property type="entry name" value="Antitoxin VbhA-like"/>
    <property type="match status" value="1"/>
</dbReference>
<dbReference type="AlphaFoldDB" id="A0A1A7QDE0"/>
<evidence type="ECO:0008006" key="5">
    <source>
        <dbReference type="Google" id="ProtNLM"/>
    </source>
</evidence>
<evidence type="ECO:0000313" key="3">
    <source>
        <dbReference type="Proteomes" id="UP000092527"/>
    </source>
</evidence>
<accession>A0A1A7QDE0</accession>
<dbReference type="OrthoDB" id="9966291at2"/>
<dbReference type="RefSeq" id="WP_066104442.1">
    <property type="nucleotide sequence ID" value="NZ_JTJL01000002.1"/>
</dbReference>